<dbReference type="InParanoid" id="A0A1J7JHY1"/>
<evidence type="ECO:0000313" key="10">
    <source>
        <dbReference type="Proteomes" id="UP000182658"/>
    </source>
</evidence>
<keyword evidence="10" id="KW-1185">Reference proteome</keyword>
<comment type="similarity">
    <text evidence="2 7">Belongs to the DLT1 family.</text>
</comment>
<dbReference type="OrthoDB" id="4096362at2759"/>
<accession>A0A1J7JHY1</accession>
<keyword evidence="6 7" id="KW-0472">Membrane</keyword>
<feature type="transmembrane region" description="Helical" evidence="7">
    <location>
        <begin position="52"/>
        <end position="76"/>
    </location>
</feature>
<feature type="region of interest" description="Disordered" evidence="8">
    <location>
        <begin position="310"/>
        <end position="424"/>
    </location>
</feature>
<organism evidence="9 10">
    <name type="scientific">Coniochaeta ligniaria NRRL 30616</name>
    <dbReference type="NCBI Taxonomy" id="1408157"/>
    <lineage>
        <taxon>Eukaryota</taxon>
        <taxon>Fungi</taxon>
        <taxon>Dikarya</taxon>
        <taxon>Ascomycota</taxon>
        <taxon>Pezizomycotina</taxon>
        <taxon>Sordariomycetes</taxon>
        <taxon>Sordariomycetidae</taxon>
        <taxon>Coniochaetales</taxon>
        <taxon>Coniochaetaceae</taxon>
        <taxon>Coniochaeta</taxon>
    </lineage>
</organism>
<dbReference type="GO" id="GO:0016020">
    <property type="term" value="C:membrane"/>
    <property type="evidence" value="ECO:0007669"/>
    <property type="project" value="UniProtKB-SubCell"/>
</dbReference>
<gene>
    <name evidence="7" type="primary">DLT1</name>
    <name evidence="9" type="ORF">CONLIGDRAFT_419096</name>
</gene>
<sequence>MTAKKRSPVAVAFRVAYNSIYLILYIILAALILALLADIIRQAIIRKQTFNILVIAITYVVTILVLAFIYAIRLYINRSVLASIPKSYLPIEKGDLKKHVRKMIVASLSRSAAIAYAARPRVAPNFPMQLLGPDGEKAELGQAHKERRSIPPFKLKKTATVEDEMGISLPPCKPVWGEIEHPGWGSPTLPDLPDLQYASVISELPNLIEAKAITLAPPDPESQSDPPMLDPEAVSLLQRTEEMALRDYLTHLIDLGVLEASQTTTDFIAKYEYARFSTRPLPNIRFRELMHLFAEILRSMKPLDPAVLASLIDPDSDDQGPPESDIDNNAPMTPGSDHGNRTPESSIGRSSSSSTGSSRSRVRRAPKNLPVRNSSANTWQHSFRTAPTTPKSKRTAVSRSSSVNSFAQTRNPYPVSRASSGSLRSDAGSVIIRLAEGGDATALPYVLTLTETRSSAG</sequence>
<evidence type="ECO:0000256" key="8">
    <source>
        <dbReference type="SAM" id="MobiDB-lite"/>
    </source>
</evidence>
<feature type="compositionally biased region" description="Acidic residues" evidence="8">
    <location>
        <begin position="314"/>
        <end position="326"/>
    </location>
</feature>
<feature type="transmembrane region" description="Helical" evidence="7">
    <location>
        <begin position="20"/>
        <end position="40"/>
    </location>
</feature>
<dbReference type="STRING" id="1408157.A0A1J7JHY1"/>
<dbReference type="PANTHER" id="PTHR40021:SF1">
    <property type="entry name" value="DEFECT AT LOW TEMPERATURE PROTEIN 1"/>
    <property type="match status" value="1"/>
</dbReference>
<protein>
    <recommendedName>
        <fullName evidence="3 7">Defect at low temperature protein 1</fullName>
    </recommendedName>
</protein>
<feature type="compositionally biased region" description="Polar residues" evidence="8">
    <location>
        <begin position="371"/>
        <end position="390"/>
    </location>
</feature>
<evidence type="ECO:0000256" key="5">
    <source>
        <dbReference type="ARBA" id="ARBA00022989"/>
    </source>
</evidence>
<comment type="function">
    <text evidence="1 7">Required for growth under high-pressure and low-temperature conditions.</text>
</comment>
<evidence type="ECO:0000313" key="9">
    <source>
        <dbReference type="EMBL" id="OIW27234.1"/>
    </source>
</evidence>
<evidence type="ECO:0000256" key="2">
    <source>
        <dbReference type="ARBA" id="ARBA00005550"/>
    </source>
</evidence>
<dbReference type="PANTHER" id="PTHR40021">
    <property type="entry name" value="DEFECT AT LOW TEMPERATURE PROTEIN 1"/>
    <property type="match status" value="1"/>
</dbReference>
<feature type="compositionally biased region" description="Polar residues" evidence="8">
    <location>
        <begin position="397"/>
        <end position="423"/>
    </location>
</feature>
<reference evidence="9 10" key="1">
    <citation type="submission" date="2016-10" db="EMBL/GenBank/DDBJ databases">
        <title>Draft genome sequence of Coniochaeta ligniaria NRRL30616, a lignocellulolytic fungus for bioabatement of inhibitors in plant biomass hydrolysates.</title>
        <authorList>
            <consortium name="DOE Joint Genome Institute"/>
            <person name="Jimenez D.J."/>
            <person name="Hector R.E."/>
            <person name="Riley R."/>
            <person name="Sun H."/>
            <person name="Grigoriev I.V."/>
            <person name="Van Elsas J.D."/>
            <person name="Nichols N.N."/>
        </authorList>
    </citation>
    <scope>NUCLEOTIDE SEQUENCE [LARGE SCALE GENOMIC DNA]</scope>
    <source>
        <strain evidence="9 10">NRRL 30616</strain>
    </source>
</reference>
<evidence type="ECO:0000256" key="1">
    <source>
        <dbReference type="ARBA" id="ARBA00002489"/>
    </source>
</evidence>
<evidence type="ECO:0000256" key="6">
    <source>
        <dbReference type="ARBA" id="ARBA00023136"/>
    </source>
</evidence>
<feature type="compositionally biased region" description="Low complexity" evidence="8">
    <location>
        <begin position="345"/>
        <end position="359"/>
    </location>
</feature>
<keyword evidence="4 7" id="KW-0812">Transmembrane</keyword>
<proteinExistence type="inferred from homology"/>
<evidence type="ECO:0000256" key="7">
    <source>
        <dbReference type="RuleBase" id="RU367100"/>
    </source>
</evidence>
<evidence type="ECO:0000256" key="4">
    <source>
        <dbReference type="ARBA" id="ARBA00022692"/>
    </source>
</evidence>
<evidence type="ECO:0000256" key="3">
    <source>
        <dbReference type="ARBA" id="ARBA00021353"/>
    </source>
</evidence>
<dbReference type="EMBL" id="KV875099">
    <property type="protein sequence ID" value="OIW27234.1"/>
    <property type="molecule type" value="Genomic_DNA"/>
</dbReference>
<dbReference type="InterPro" id="IPR038869">
    <property type="entry name" value="DLT1"/>
</dbReference>
<comment type="subcellular location">
    <subcellularLocation>
        <location evidence="7">Membrane</location>
        <topology evidence="7">Multi-pass membrane protein</topology>
    </subcellularLocation>
</comment>
<keyword evidence="5 7" id="KW-1133">Transmembrane helix</keyword>
<dbReference type="Proteomes" id="UP000182658">
    <property type="component" value="Unassembled WGS sequence"/>
</dbReference>
<name>A0A1J7JHY1_9PEZI</name>
<dbReference type="AlphaFoldDB" id="A0A1J7JHY1"/>